<dbReference type="RefSeq" id="WP_263657488.1">
    <property type="nucleotide sequence ID" value="NZ_CP084058.1"/>
</dbReference>
<name>A0A1M4E696_9ACTN</name>
<dbReference type="AlphaFoldDB" id="A0A1M4E696"/>
<proteinExistence type="predicted"/>
<sequence length="40" mass="4223">MYELDGDTDKEPVVHKPGTVLTTSSPCTVSFDPADLIDAG</sequence>
<reference evidence="1" key="1">
    <citation type="submission" date="2016-04" db="EMBL/GenBank/DDBJ databases">
        <authorList>
            <person name="Evans L.H."/>
            <person name="Alamgir A."/>
            <person name="Owens N."/>
            <person name="Weber N.D."/>
            <person name="Virtaneva K."/>
            <person name="Barbian K."/>
            <person name="Babar A."/>
            <person name="Rosenke K."/>
        </authorList>
    </citation>
    <scope>NUCLEOTIDE SEQUENCE</scope>
    <source>
        <strain evidence="1">Nono1</strain>
    </source>
</reference>
<accession>A0A1M4E696</accession>
<organism evidence="1">
    <name type="scientific">Nonomuraea gerenzanensis</name>
    <dbReference type="NCBI Taxonomy" id="93944"/>
    <lineage>
        <taxon>Bacteria</taxon>
        <taxon>Bacillati</taxon>
        <taxon>Actinomycetota</taxon>
        <taxon>Actinomycetes</taxon>
        <taxon>Streptosporangiales</taxon>
        <taxon>Streptosporangiaceae</taxon>
        <taxon>Nonomuraea</taxon>
    </lineage>
</organism>
<dbReference type="EMBL" id="LT559118">
    <property type="protein sequence ID" value="SBO94320.1"/>
    <property type="molecule type" value="Genomic_DNA"/>
</dbReference>
<evidence type="ECO:0000313" key="1">
    <source>
        <dbReference type="EMBL" id="SBO94320.1"/>
    </source>
</evidence>
<gene>
    <name evidence="1" type="ORF">BN4615_P3836</name>
</gene>
<protein>
    <submittedName>
        <fullName evidence="1">Uncharacterized protein</fullName>
    </submittedName>
</protein>